<keyword evidence="6" id="KW-1185">Reference proteome</keyword>
<dbReference type="InterPro" id="IPR020904">
    <property type="entry name" value="Sc_DH/Rdtase_CS"/>
</dbReference>
<evidence type="ECO:0000259" key="4">
    <source>
        <dbReference type="SMART" id="SM00822"/>
    </source>
</evidence>
<evidence type="ECO:0000313" key="5">
    <source>
        <dbReference type="EMBL" id="GAA4652600.1"/>
    </source>
</evidence>
<dbReference type="PANTHER" id="PTHR44196">
    <property type="entry name" value="DEHYDROGENASE/REDUCTASE SDR FAMILY MEMBER 7B"/>
    <property type="match status" value="1"/>
</dbReference>
<dbReference type="Pfam" id="PF00106">
    <property type="entry name" value="adh_short"/>
    <property type="match status" value="1"/>
</dbReference>
<evidence type="ECO:0000256" key="1">
    <source>
        <dbReference type="ARBA" id="ARBA00006484"/>
    </source>
</evidence>
<name>A0ABP8VBH0_9GAMM</name>
<evidence type="ECO:0000256" key="3">
    <source>
        <dbReference type="RuleBase" id="RU000363"/>
    </source>
</evidence>
<dbReference type="NCBIfam" id="NF004825">
    <property type="entry name" value="PRK06181.1"/>
    <property type="match status" value="1"/>
</dbReference>
<dbReference type="InterPro" id="IPR036291">
    <property type="entry name" value="NAD(P)-bd_dom_sf"/>
</dbReference>
<dbReference type="InterPro" id="IPR057326">
    <property type="entry name" value="KR_dom"/>
</dbReference>
<gene>
    <name evidence="5" type="ORF">GCM10023116_48840</name>
</gene>
<evidence type="ECO:0000256" key="2">
    <source>
        <dbReference type="ARBA" id="ARBA00023002"/>
    </source>
</evidence>
<sequence length="267" mass="29607">MMAHSFRNKTVVITGACAGIGRALSQRFGMAGARIALIDLNREQIATCVDHLESRGIQARGYVCDVSDQKGVHETMNRIVEDFQHIDVLVNNAGITHRSLFEDTDAEVHHRLMAVNYFGALYCTRESLPALLQSHGLVITMSSMSGFAPLRFRSAYSASKHALHGLFNCLRVELIDRGVDVMMVCPGFTATDIYKNALQGDGGIVKKPFTLSGKTASPADVAEEIFVGAIKRKRLLLLSNVDWRARLFARFFPVFFERYLAHRIGGM</sequence>
<keyword evidence="2" id="KW-0560">Oxidoreductase</keyword>
<dbReference type="Gene3D" id="3.40.50.720">
    <property type="entry name" value="NAD(P)-binding Rossmann-like Domain"/>
    <property type="match status" value="1"/>
</dbReference>
<dbReference type="PROSITE" id="PS00061">
    <property type="entry name" value="ADH_SHORT"/>
    <property type="match status" value="1"/>
</dbReference>
<dbReference type="PRINTS" id="PR00081">
    <property type="entry name" value="GDHRDH"/>
</dbReference>
<feature type="domain" description="Ketoreductase" evidence="4">
    <location>
        <begin position="9"/>
        <end position="178"/>
    </location>
</feature>
<dbReference type="SUPFAM" id="SSF51735">
    <property type="entry name" value="NAD(P)-binding Rossmann-fold domains"/>
    <property type="match status" value="1"/>
</dbReference>
<evidence type="ECO:0000313" key="6">
    <source>
        <dbReference type="Proteomes" id="UP001500604"/>
    </source>
</evidence>
<comment type="caution">
    <text evidence="5">The sequence shown here is derived from an EMBL/GenBank/DDBJ whole genome shotgun (WGS) entry which is preliminary data.</text>
</comment>
<accession>A0ABP8VBH0</accession>
<dbReference type="SMART" id="SM00822">
    <property type="entry name" value="PKS_KR"/>
    <property type="match status" value="1"/>
</dbReference>
<proteinExistence type="inferred from homology"/>
<dbReference type="InterPro" id="IPR002347">
    <property type="entry name" value="SDR_fam"/>
</dbReference>
<comment type="similarity">
    <text evidence="1 3">Belongs to the short-chain dehydrogenases/reductases (SDR) family.</text>
</comment>
<dbReference type="EMBL" id="BAABFL010000478">
    <property type="protein sequence ID" value="GAA4652600.1"/>
    <property type="molecule type" value="Genomic_DNA"/>
</dbReference>
<protein>
    <submittedName>
        <fullName evidence="5">SDR family oxidoreductase</fullName>
    </submittedName>
</protein>
<dbReference type="PRINTS" id="PR00080">
    <property type="entry name" value="SDRFAMILY"/>
</dbReference>
<dbReference type="PANTHER" id="PTHR44196:SF1">
    <property type="entry name" value="DEHYDROGENASE_REDUCTASE SDR FAMILY MEMBER 7B"/>
    <property type="match status" value="1"/>
</dbReference>
<organism evidence="5 6">
    <name type="scientific">Kistimonas scapharcae</name>
    <dbReference type="NCBI Taxonomy" id="1036133"/>
    <lineage>
        <taxon>Bacteria</taxon>
        <taxon>Pseudomonadati</taxon>
        <taxon>Pseudomonadota</taxon>
        <taxon>Gammaproteobacteria</taxon>
        <taxon>Oceanospirillales</taxon>
        <taxon>Endozoicomonadaceae</taxon>
        <taxon>Kistimonas</taxon>
    </lineage>
</organism>
<reference evidence="6" key="1">
    <citation type="journal article" date="2019" name="Int. J. Syst. Evol. Microbiol.">
        <title>The Global Catalogue of Microorganisms (GCM) 10K type strain sequencing project: providing services to taxonomists for standard genome sequencing and annotation.</title>
        <authorList>
            <consortium name="The Broad Institute Genomics Platform"/>
            <consortium name="The Broad Institute Genome Sequencing Center for Infectious Disease"/>
            <person name="Wu L."/>
            <person name="Ma J."/>
        </authorList>
    </citation>
    <scope>NUCLEOTIDE SEQUENCE [LARGE SCALE GENOMIC DNA]</scope>
    <source>
        <strain evidence="6">JCM 17805</strain>
    </source>
</reference>
<dbReference type="Proteomes" id="UP001500604">
    <property type="component" value="Unassembled WGS sequence"/>
</dbReference>